<dbReference type="SUPFAM" id="SSF55846">
    <property type="entry name" value="N-acetylmuramoyl-L-alanine amidase-like"/>
    <property type="match status" value="1"/>
</dbReference>
<dbReference type="Gene3D" id="3.40.80.10">
    <property type="entry name" value="Peptidoglycan recognition protein-like"/>
    <property type="match status" value="1"/>
</dbReference>
<keyword evidence="3" id="KW-0378">Hydrolase</keyword>
<comment type="caution">
    <text evidence="6">The sequence shown here is derived from an EMBL/GenBank/DDBJ whole genome shotgun (WGS) entry which is preliminary data.</text>
</comment>
<dbReference type="PANTHER" id="PTHR30417">
    <property type="entry name" value="N-ACETYLMURAMOYL-L-ALANINE AMIDASE AMID"/>
    <property type="match status" value="1"/>
</dbReference>
<evidence type="ECO:0000256" key="4">
    <source>
        <dbReference type="ARBA" id="ARBA00023316"/>
    </source>
</evidence>
<evidence type="ECO:0000256" key="3">
    <source>
        <dbReference type="ARBA" id="ARBA00022801"/>
    </source>
</evidence>
<gene>
    <name evidence="6" type="ORF">GCM10011332_13230</name>
</gene>
<accession>A0A917BXQ2</accession>
<dbReference type="GO" id="GO:0071555">
    <property type="term" value="P:cell wall organization"/>
    <property type="evidence" value="ECO:0007669"/>
    <property type="project" value="UniProtKB-KW"/>
</dbReference>
<dbReference type="RefSeq" id="WP_188663019.1">
    <property type="nucleotide sequence ID" value="NZ_BMHV01000007.1"/>
</dbReference>
<protein>
    <recommendedName>
        <fullName evidence="2">N-acetylmuramoyl-L-alanine amidase</fullName>
        <ecNumber evidence="2">3.5.1.28</ecNumber>
    </recommendedName>
</protein>
<reference evidence="6" key="1">
    <citation type="journal article" date="2014" name="Int. J. Syst. Evol. Microbiol.">
        <title>Complete genome sequence of Corynebacterium casei LMG S-19264T (=DSM 44701T), isolated from a smear-ripened cheese.</title>
        <authorList>
            <consortium name="US DOE Joint Genome Institute (JGI-PGF)"/>
            <person name="Walter F."/>
            <person name="Albersmeier A."/>
            <person name="Kalinowski J."/>
            <person name="Ruckert C."/>
        </authorList>
    </citation>
    <scope>NUCLEOTIDE SEQUENCE</scope>
    <source>
        <strain evidence="6">CGMCC 1.15254</strain>
    </source>
</reference>
<dbReference type="CDD" id="cd06583">
    <property type="entry name" value="PGRP"/>
    <property type="match status" value="1"/>
</dbReference>
<name>A0A917BXQ2_9PROT</name>
<keyword evidence="7" id="KW-1185">Reference proteome</keyword>
<feature type="domain" description="N-acetylmuramoyl-L-alanine amidase" evidence="5">
    <location>
        <begin position="8"/>
        <end position="145"/>
    </location>
</feature>
<dbReference type="Pfam" id="PF01510">
    <property type="entry name" value="Amidase_2"/>
    <property type="match status" value="1"/>
</dbReference>
<dbReference type="EC" id="3.5.1.28" evidence="2"/>
<evidence type="ECO:0000313" key="7">
    <source>
        <dbReference type="Proteomes" id="UP000632498"/>
    </source>
</evidence>
<dbReference type="Proteomes" id="UP000632498">
    <property type="component" value="Unassembled WGS sequence"/>
</dbReference>
<dbReference type="InterPro" id="IPR002502">
    <property type="entry name" value="Amidase_domain"/>
</dbReference>
<reference evidence="6" key="2">
    <citation type="submission" date="2020-09" db="EMBL/GenBank/DDBJ databases">
        <authorList>
            <person name="Sun Q."/>
            <person name="Zhou Y."/>
        </authorList>
    </citation>
    <scope>NUCLEOTIDE SEQUENCE</scope>
    <source>
        <strain evidence="6">CGMCC 1.15254</strain>
    </source>
</reference>
<dbReference type="InterPro" id="IPR036505">
    <property type="entry name" value="Amidase/PGRP_sf"/>
</dbReference>
<dbReference type="GO" id="GO:0008745">
    <property type="term" value="F:N-acetylmuramoyl-L-alanine amidase activity"/>
    <property type="evidence" value="ECO:0007669"/>
    <property type="project" value="UniProtKB-EC"/>
</dbReference>
<evidence type="ECO:0000313" key="6">
    <source>
        <dbReference type="EMBL" id="GGF60798.1"/>
    </source>
</evidence>
<dbReference type="PANTHER" id="PTHR30417:SF1">
    <property type="entry name" value="N-ACETYLMURAMOYL-L-ALANINE AMIDASE AMID"/>
    <property type="match status" value="1"/>
</dbReference>
<comment type="catalytic activity">
    <reaction evidence="1">
        <text>Hydrolyzes the link between N-acetylmuramoyl residues and L-amino acid residues in certain cell-wall glycopeptides.</text>
        <dbReference type="EC" id="3.5.1.28"/>
    </reaction>
</comment>
<evidence type="ECO:0000256" key="1">
    <source>
        <dbReference type="ARBA" id="ARBA00001561"/>
    </source>
</evidence>
<organism evidence="6 7">
    <name type="scientific">Terasakiella brassicae</name>
    <dbReference type="NCBI Taxonomy" id="1634917"/>
    <lineage>
        <taxon>Bacteria</taxon>
        <taxon>Pseudomonadati</taxon>
        <taxon>Pseudomonadota</taxon>
        <taxon>Alphaproteobacteria</taxon>
        <taxon>Rhodospirillales</taxon>
        <taxon>Terasakiellaceae</taxon>
        <taxon>Terasakiella</taxon>
    </lineage>
</organism>
<evidence type="ECO:0000259" key="5">
    <source>
        <dbReference type="SMART" id="SM00644"/>
    </source>
</evidence>
<dbReference type="GO" id="GO:0009254">
    <property type="term" value="P:peptidoglycan turnover"/>
    <property type="evidence" value="ECO:0007669"/>
    <property type="project" value="TreeGrafter"/>
</dbReference>
<evidence type="ECO:0000256" key="2">
    <source>
        <dbReference type="ARBA" id="ARBA00011901"/>
    </source>
</evidence>
<proteinExistence type="predicted"/>
<dbReference type="AlphaFoldDB" id="A0A917BXQ2"/>
<keyword evidence="4" id="KW-0961">Cell wall biogenesis/degradation</keyword>
<dbReference type="SUPFAM" id="SSF47090">
    <property type="entry name" value="PGBD-like"/>
    <property type="match status" value="1"/>
</dbReference>
<dbReference type="InterPro" id="IPR036365">
    <property type="entry name" value="PGBD-like_sf"/>
</dbReference>
<dbReference type="GO" id="GO:0019867">
    <property type="term" value="C:outer membrane"/>
    <property type="evidence" value="ECO:0007669"/>
    <property type="project" value="TreeGrafter"/>
</dbReference>
<dbReference type="SMART" id="SM00644">
    <property type="entry name" value="Ami_2"/>
    <property type="match status" value="1"/>
</dbReference>
<dbReference type="EMBL" id="BMHV01000007">
    <property type="protein sequence ID" value="GGF60798.1"/>
    <property type="molecule type" value="Genomic_DNA"/>
</dbReference>
<dbReference type="InterPro" id="IPR051206">
    <property type="entry name" value="NAMLAA_amidase_2"/>
</dbReference>
<sequence>MKISSSPSPNFDERPMDTPIDILVLHYTGMKTARAALERMCDPQAEVSAHYMIDEDGSITQLVTEDKRAWHAGVAYWRGHTNINARSIGIEIVNPGHEWGYRAFPTLQIDAVIQLSKDILARHPIPARNVVGHSDVAPGRKQDPGELFPWQKLAQNGVGLWLDSNNHQTNLLDLGYEDESTDSILAFQRHFTPNHLSGVLDDRTKQALSRICLT</sequence>
<dbReference type="GO" id="GO:0009253">
    <property type="term" value="P:peptidoglycan catabolic process"/>
    <property type="evidence" value="ECO:0007669"/>
    <property type="project" value="InterPro"/>
</dbReference>